<dbReference type="PANTHER" id="PTHR13887:SF41">
    <property type="entry name" value="THIOREDOXIN SUPERFAMILY PROTEIN"/>
    <property type="match status" value="1"/>
</dbReference>
<proteinExistence type="predicted"/>
<dbReference type="GO" id="GO:0016491">
    <property type="term" value="F:oxidoreductase activity"/>
    <property type="evidence" value="ECO:0007669"/>
    <property type="project" value="InterPro"/>
</dbReference>
<dbReference type="OrthoDB" id="1930760at2759"/>
<evidence type="ECO:0000313" key="4">
    <source>
        <dbReference type="Proteomes" id="UP000324800"/>
    </source>
</evidence>
<evidence type="ECO:0000256" key="1">
    <source>
        <dbReference type="SAM" id="MobiDB-lite"/>
    </source>
</evidence>
<organism evidence="3 4">
    <name type="scientific">Streblomastix strix</name>
    <dbReference type="NCBI Taxonomy" id="222440"/>
    <lineage>
        <taxon>Eukaryota</taxon>
        <taxon>Metamonada</taxon>
        <taxon>Preaxostyla</taxon>
        <taxon>Oxymonadida</taxon>
        <taxon>Streblomastigidae</taxon>
        <taxon>Streblomastix</taxon>
    </lineage>
</organism>
<evidence type="ECO:0000259" key="2">
    <source>
        <dbReference type="Pfam" id="PF01323"/>
    </source>
</evidence>
<feature type="domain" description="DSBA-like thioredoxin" evidence="2">
    <location>
        <begin position="7"/>
        <end position="206"/>
    </location>
</feature>
<evidence type="ECO:0000313" key="3">
    <source>
        <dbReference type="EMBL" id="KAA6400978.1"/>
    </source>
</evidence>
<feature type="region of interest" description="Disordered" evidence="1">
    <location>
        <begin position="317"/>
        <end position="337"/>
    </location>
</feature>
<dbReference type="Proteomes" id="UP000324800">
    <property type="component" value="Unassembled WGS sequence"/>
</dbReference>
<dbReference type="Pfam" id="PF01323">
    <property type="entry name" value="DSBA"/>
    <property type="match status" value="1"/>
</dbReference>
<dbReference type="SUPFAM" id="SSF52833">
    <property type="entry name" value="Thioredoxin-like"/>
    <property type="match status" value="1"/>
</dbReference>
<protein>
    <submittedName>
        <fullName evidence="3">Putative disulfide bond formation protein DsbA</fullName>
    </submittedName>
</protein>
<comment type="caution">
    <text evidence="3">The sequence shown here is derived from an EMBL/GenBank/DDBJ whole genome shotgun (WGS) entry which is preliminary data.</text>
</comment>
<dbReference type="InterPro" id="IPR001853">
    <property type="entry name" value="DSBA-like_thioredoxin_dom"/>
</dbReference>
<reference evidence="3 4" key="1">
    <citation type="submission" date="2019-03" db="EMBL/GenBank/DDBJ databases">
        <title>Single cell metagenomics reveals metabolic interactions within the superorganism composed of flagellate Streblomastix strix and complex community of Bacteroidetes bacteria on its surface.</title>
        <authorList>
            <person name="Treitli S.C."/>
            <person name="Kolisko M."/>
            <person name="Husnik F."/>
            <person name="Keeling P."/>
            <person name="Hampl V."/>
        </authorList>
    </citation>
    <scope>NUCLEOTIDE SEQUENCE [LARGE SCALE GENOMIC DNA]</scope>
    <source>
        <strain evidence="3">ST1C</strain>
    </source>
</reference>
<dbReference type="AlphaFoldDB" id="A0A5J4X0T6"/>
<dbReference type="InterPro" id="IPR036249">
    <property type="entry name" value="Thioredoxin-like_sf"/>
</dbReference>
<sequence>MAKSLHIDVVQDFNCPWCEVARNRINAALAQIDKSVPLQIIWHPYILIDLPEGGMPRDQYMVKRFGENALFNYAKMADEVAQEGINIKNVCPQMACTIDAHRIVELSLTLGHEKHDKLHEMLVKGYYQEQLDLNNRENLIKAGKSVGLDEAQIRAMFENKEGREKFVQQTNIQAKLNGIDEIPNITINGKYNFRGAASPKELLDAIHKILKGKLTIYLHIGPAKGQTVFHIAYESDSSANHETSQKQGSGHEYMNDLNSVTRWRVSLLSDEERLKVLQDAKLNDPTFDERNADFVTKMKVLMKHIVDQDFKYAEQPPSEASIRKKRKNTSSKIGIVI</sequence>
<gene>
    <name evidence="3" type="ORF">EZS28_003490</name>
</gene>
<name>A0A5J4X0T6_9EUKA</name>
<dbReference type="Gene3D" id="3.40.30.10">
    <property type="entry name" value="Glutaredoxin"/>
    <property type="match status" value="1"/>
</dbReference>
<dbReference type="PANTHER" id="PTHR13887">
    <property type="entry name" value="GLUTATHIONE S-TRANSFERASE KAPPA"/>
    <property type="match status" value="1"/>
</dbReference>
<dbReference type="EMBL" id="SNRW01000465">
    <property type="protein sequence ID" value="KAA6400978.1"/>
    <property type="molecule type" value="Genomic_DNA"/>
</dbReference>
<accession>A0A5J4X0T6</accession>